<evidence type="ECO:0000313" key="4">
    <source>
        <dbReference type="EMBL" id="MBL0746750.1"/>
    </source>
</evidence>
<name>A0ABS1L567_9ACTN</name>
<dbReference type="PROSITE" id="PS50977">
    <property type="entry name" value="HTH_TETR_2"/>
    <property type="match status" value="1"/>
</dbReference>
<reference evidence="4 5" key="1">
    <citation type="submission" date="2021-01" db="EMBL/GenBank/DDBJ databases">
        <title>Genome seq and assembly of Nocardiodes sp. G10.</title>
        <authorList>
            <person name="Chhetri G."/>
        </authorList>
    </citation>
    <scope>NUCLEOTIDE SEQUENCE [LARGE SCALE GENOMIC DNA]</scope>
    <source>
        <strain evidence="4 5">G10</strain>
    </source>
</reference>
<comment type="caution">
    <text evidence="4">The sequence shown here is derived from an EMBL/GenBank/DDBJ whole genome shotgun (WGS) entry which is preliminary data.</text>
</comment>
<gene>
    <name evidence="4" type="ORF">JI751_03940</name>
</gene>
<dbReference type="SUPFAM" id="SSF46689">
    <property type="entry name" value="Homeodomain-like"/>
    <property type="match status" value="1"/>
</dbReference>
<sequence>MTDVVRRPSTRDAMVAAAEAELRTSGMLSLDSAARAAGVTKPGLMYHFSTKEELMTAVLDRVLTRYEVQLTAALGAPDFADAPVADRMRAYVGWACAGECESGDLVMFADPRLRESLTQHWAERIEPWLHVPDDVPAEHRAALLTARLLADGVWFNLASDLLPLDAAALDGVRAAALAMLETVDA</sequence>
<evidence type="ECO:0000256" key="2">
    <source>
        <dbReference type="PROSITE-ProRule" id="PRU00335"/>
    </source>
</evidence>
<dbReference type="Gene3D" id="1.10.357.10">
    <property type="entry name" value="Tetracycline Repressor, domain 2"/>
    <property type="match status" value="1"/>
</dbReference>
<feature type="domain" description="HTH tetR-type" evidence="3">
    <location>
        <begin position="8"/>
        <end position="66"/>
    </location>
</feature>
<dbReference type="SUPFAM" id="SSF48498">
    <property type="entry name" value="Tetracyclin repressor-like, C-terminal domain"/>
    <property type="match status" value="1"/>
</dbReference>
<dbReference type="InterPro" id="IPR001647">
    <property type="entry name" value="HTH_TetR"/>
</dbReference>
<dbReference type="RefSeq" id="WP_201933611.1">
    <property type="nucleotide sequence ID" value="NZ_JAERSG010000001.1"/>
</dbReference>
<dbReference type="Proteomes" id="UP000636918">
    <property type="component" value="Unassembled WGS sequence"/>
</dbReference>
<dbReference type="InterPro" id="IPR009057">
    <property type="entry name" value="Homeodomain-like_sf"/>
</dbReference>
<keyword evidence="5" id="KW-1185">Reference proteome</keyword>
<evidence type="ECO:0000313" key="5">
    <source>
        <dbReference type="Proteomes" id="UP000636918"/>
    </source>
</evidence>
<accession>A0ABS1L567</accession>
<feature type="DNA-binding region" description="H-T-H motif" evidence="2">
    <location>
        <begin position="29"/>
        <end position="48"/>
    </location>
</feature>
<evidence type="ECO:0000256" key="1">
    <source>
        <dbReference type="ARBA" id="ARBA00023125"/>
    </source>
</evidence>
<protein>
    <submittedName>
        <fullName evidence="4">TetR/AcrR family transcriptional regulator</fullName>
    </submittedName>
</protein>
<dbReference type="InterPro" id="IPR036271">
    <property type="entry name" value="Tet_transcr_reg_TetR-rel_C_sf"/>
</dbReference>
<dbReference type="Pfam" id="PF00440">
    <property type="entry name" value="TetR_N"/>
    <property type="match status" value="1"/>
</dbReference>
<keyword evidence="1 2" id="KW-0238">DNA-binding</keyword>
<proteinExistence type="predicted"/>
<evidence type="ECO:0000259" key="3">
    <source>
        <dbReference type="PROSITE" id="PS50977"/>
    </source>
</evidence>
<dbReference type="EMBL" id="JAERSG010000001">
    <property type="protein sequence ID" value="MBL0746750.1"/>
    <property type="molecule type" value="Genomic_DNA"/>
</dbReference>
<organism evidence="4 5">
    <name type="scientific">Nocardioides baculatus</name>
    <dbReference type="NCBI Taxonomy" id="2801337"/>
    <lineage>
        <taxon>Bacteria</taxon>
        <taxon>Bacillati</taxon>
        <taxon>Actinomycetota</taxon>
        <taxon>Actinomycetes</taxon>
        <taxon>Propionibacteriales</taxon>
        <taxon>Nocardioidaceae</taxon>
        <taxon>Nocardioides</taxon>
    </lineage>
</organism>